<evidence type="ECO:0000256" key="1">
    <source>
        <dbReference type="SAM" id="MobiDB-lite"/>
    </source>
</evidence>
<gene>
    <name evidence="2" type="ORF">BJA5080_05977</name>
</gene>
<evidence type="ECO:0000313" key="3">
    <source>
        <dbReference type="Proteomes" id="UP000024900"/>
    </source>
</evidence>
<dbReference type="Pfam" id="PF12616">
    <property type="entry name" value="DUF3775"/>
    <property type="match status" value="1"/>
</dbReference>
<feature type="region of interest" description="Disordered" evidence="1">
    <location>
        <begin position="173"/>
        <end position="195"/>
    </location>
</feature>
<name>A0A837C483_9BRAD</name>
<evidence type="ECO:0000313" key="2">
    <source>
        <dbReference type="EMBL" id="KGJ64174.1"/>
    </source>
</evidence>
<comment type="caution">
    <text evidence="2">The sequence shown here is derived from an EMBL/GenBank/DDBJ whole genome shotgun (WGS) entry which is preliminary data.</text>
</comment>
<dbReference type="Proteomes" id="UP000024900">
    <property type="component" value="Unassembled WGS sequence"/>
</dbReference>
<reference evidence="2 3" key="1">
    <citation type="journal article" date="2014" name="BMC Genomics">
        <title>Comparative genomics of Bradyrhizobium japonicum CPAC 15 and Bradyrhizobium diazoefficiens CPAC 7: elite model strains for understanding symbiotic performance with soybean.</title>
        <authorList>
            <person name="Siqueira A.F."/>
            <person name="Ormeno-Orrillo E."/>
            <person name="Souza R.C."/>
            <person name="Rodrigues E.P."/>
            <person name="Almeida L.G."/>
            <person name="Barcellos F.G."/>
            <person name="Batista J.S."/>
            <person name="Nakatami A.S."/>
            <person name="Martinez-Romero E."/>
            <person name="Vasconcelos A.T."/>
            <person name="Hungria M."/>
        </authorList>
    </citation>
    <scope>NUCLEOTIDE SEQUENCE [LARGE SCALE GENOMIC DNA]</scope>
    <source>
        <strain evidence="2 3">SEMIA 5080</strain>
    </source>
</reference>
<dbReference type="EMBL" id="ADOU02000008">
    <property type="protein sequence ID" value="KGJ64174.1"/>
    <property type="molecule type" value="Genomic_DNA"/>
</dbReference>
<dbReference type="InterPro" id="IPR022254">
    <property type="entry name" value="DUF3775"/>
</dbReference>
<evidence type="ECO:0008006" key="4">
    <source>
        <dbReference type="Google" id="ProtNLM"/>
    </source>
</evidence>
<dbReference type="AlphaFoldDB" id="A0A837C483"/>
<protein>
    <recommendedName>
        <fullName evidence="4">DUF3775 domain-containing protein</fullName>
    </recommendedName>
</protein>
<sequence length="195" mass="21724">MAPKHAGFRHEAQWIIWWRAALSPEPRKTREEREGKTMPELAISAEKVAFIIEKAREFDVKEAASDPDSGSNPSDDDGIDVLEDTASDPVASELTGFIGALNEDEQLDLVTLMWIGRGDGSVDEWDDLRARAAEARAEYKAPRREAVQYLLGEPMLGDLLADGLDELGIDWTDERLTADSSGPSERDEDEPTKRR</sequence>
<proteinExistence type="predicted"/>
<feature type="compositionally biased region" description="Acidic residues" evidence="1">
    <location>
        <begin position="186"/>
        <end position="195"/>
    </location>
</feature>
<feature type="region of interest" description="Disordered" evidence="1">
    <location>
        <begin position="61"/>
        <end position="82"/>
    </location>
</feature>
<accession>A0A837C483</accession>
<organism evidence="2 3">
    <name type="scientific">Bradyrhizobium diazoefficiens SEMIA 5080</name>
    <dbReference type="NCBI Taxonomy" id="754504"/>
    <lineage>
        <taxon>Bacteria</taxon>
        <taxon>Pseudomonadati</taxon>
        <taxon>Pseudomonadota</taxon>
        <taxon>Alphaproteobacteria</taxon>
        <taxon>Hyphomicrobiales</taxon>
        <taxon>Nitrobacteraceae</taxon>
        <taxon>Bradyrhizobium</taxon>
    </lineage>
</organism>